<proteinExistence type="predicted"/>
<dbReference type="EMBL" id="CM056820">
    <property type="protein sequence ID" value="KAJ8616731.1"/>
    <property type="molecule type" value="Genomic_DNA"/>
</dbReference>
<sequence>MSKRGGSSSSSNGKGNGVVVTIPAASKKMVQSLKEIVNCPENEIYDMLNECNLDPNETVNRLLSQDTFHEVKSKRGKKKEMKENTESRSRDVNGTSNRGRGGSDHDVWHSRSPQFSSSAEYVIGHGKHAYKKDNGTNAVPNSSSTSGITANNVDCRSTSLSNAISKENTVKTMGTSDGISSSSEPASGFQPAWLRAPRHVTMADIVKMGRPRAKISTIQTSEIASSHSPVNQDILNGDWPLIEQSPAISGPSVGEAAGASVNFADCSSSSLHVDRVNLHPSSESDEVLTTEQTMNVQTQIVDSIRSVAASDGQTQSDSSESTSYFDDTSLKSGSYQCQSPTPDHQEGNGGSSHLYMSDCLQPSLVEDVSEAATTAAARLQNLSLQEEEISAPPGEENPAVIIPNHLQVPTADCSHLSFGSFGSGIGATFYGSFVSKTLKSNLSEASTAADGSSVENLDSRNPDCYGNEQQRYTSNENAEFPLSSLAEVAKHDNAEEARHGHRHQCPFPSSAPDYAIENTVQADAGGYSYSQTNSQMQNLASYSSEMAIKMGAFTTPQPTTPETLPNTSIPPVPTLPEHLPTHPYSQPTLFANMTTYPFLPQSYSYMPSAFQQAYAANNVYHQSPAAVQGTGIKYSLPKYKNSISLSSLSHPATIASGYGGFGSSTNIPGSFLLNPSTTPPSTAISFEEAIGSQYRDSNHYGTQQNEASTMWVNVHGSRTMSALPASTYYGYPGQNQHGAIQQSQQPSHYGASDYPNFYHSQAGVSQEHQPPSDGTLKASQGPSQQSHQIWQHSY</sequence>
<dbReference type="Proteomes" id="UP001234297">
    <property type="component" value="Chromosome 12"/>
</dbReference>
<reference evidence="1 2" key="1">
    <citation type="journal article" date="2022" name="Hortic Res">
        <title>A haplotype resolved chromosomal level avocado genome allows analysis of novel avocado genes.</title>
        <authorList>
            <person name="Nath O."/>
            <person name="Fletcher S.J."/>
            <person name="Hayward A."/>
            <person name="Shaw L.M."/>
            <person name="Masouleh A.K."/>
            <person name="Furtado A."/>
            <person name="Henry R.J."/>
            <person name="Mitter N."/>
        </authorList>
    </citation>
    <scope>NUCLEOTIDE SEQUENCE [LARGE SCALE GENOMIC DNA]</scope>
    <source>
        <strain evidence="2">cv. Hass</strain>
    </source>
</reference>
<comment type="caution">
    <text evidence="1">The sequence shown here is derived from an EMBL/GenBank/DDBJ whole genome shotgun (WGS) entry which is preliminary data.</text>
</comment>
<evidence type="ECO:0000313" key="1">
    <source>
        <dbReference type="EMBL" id="KAJ8616731.1"/>
    </source>
</evidence>
<name>A0ACC2K6Y1_PERAE</name>
<gene>
    <name evidence="1" type="ORF">MRB53_036103</name>
</gene>
<protein>
    <submittedName>
        <fullName evidence="1">Uncharacterized protein</fullName>
    </submittedName>
</protein>
<keyword evidence="2" id="KW-1185">Reference proteome</keyword>
<organism evidence="1 2">
    <name type="scientific">Persea americana</name>
    <name type="common">Avocado</name>
    <dbReference type="NCBI Taxonomy" id="3435"/>
    <lineage>
        <taxon>Eukaryota</taxon>
        <taxon>Viridiplantae</taxon>
        <taxon>Streptophyta</taxon>
        <taxon>Embryophyta</taxon>
        <taxon>Tracheophyta</taxon>
        <taxon>Spermatophyta</taxon>
        <taxon>Magnoliopsida</taxon>
        <taxon>Magnoliidae</taxon>
        <taxon>Laurales</taxon>
        <taxon>Lauraceae</taxon>
        <taxon>Persea</taxon>
    </lineage>
</organism>
<evidence type="ECO:0000313" key="2">
    <source>
        <dbReference type="Proteomes" id="UP001234297"/>
    </source>
</evidence>
<accession>A0ACC2K6Y1</accession>